<dbReference type="InterPro" id="IPR004113">
    <property type="entry name" value="FAD-bd_oxidored_4_C"/>
</dbReference>
<evidence type="ECO:0000313" key="6">
    <source>
        <dbReference type="EMBL" id="EXI82953.1"/>
    </source>
</evidence>
<dbReference type="PATRIC" id="fig|1454003.3.peg.188"/>
<dbReference type="Pfam" id="PF02913">
    <property type="entry name" value="FAD-oxidase_C"/>
    <property type="match status" value="1"/>
</dbReference>
<protein>
    <submittedName>
        <fullName evidence="6">Putative FAD-linked oxidoreductase</fullName>
        <ecNumber evidence="6">1.-.-.-</ecNumber>
    </submittedName>
</protein>
<dbReference type="STRING" id="1454003.AW10_00187"/>
<dbReference type="Pfam" id="PF01565">
    <property type="entry name" value="FAD_binding_4"/>
    <property type="match status" value="1"/>
</dbReference>
<dbReference type="Gene3D" id="3.30.70.2740">
    <property type="match status" value="1"/>
</dbReference>
<dbReference type="PROSITE" id="PS51387">
    <property type="entry name" value="FAD_PCMH"/>
    <property type="match status" value="1"/>
</dbReference>
<accession>A0A011NJM0</accession>
<dbReference type="InterPro" id="IPR016167">
    <property type="entry name" value="FAD-bd_PCMH_sub1"/>
</dbReference>
<gene>
    <name evidence="6" type="ORF">AW10_00187</name>
</gene>
<name>A0A011NJM0_9PROT</name>
<dbReference type="InterPro" id="IPR016166">
    <property type="entry name" value="FAD-bd_PCMH"/>
</dbReference>
<dbReference type="InterPro" id="IPR036318">
    <property type="entry name" value="FAD-bd_PCMH-like_sf"/>
</dbReference>
<dbReference type="EC" id="1.-.-.-" evidence="6"/>
<dbReference type="Gene3D" id="3.30.70.2190">
    <property type="match status" value="1"/>
</dbReference>
<keyword evidence="3" id="KW-0285">Flavoprotein</keyword>
<dbReference type="Gene3D" id="3.30.465.10">
    <property type="match status" value="1"/>
</dbReference>
<evidence type="ECO:0000259" key="5">
    <source>
        <dbReference type="PROSITE" id="PS51387"/>
    </source>
</evidence>
<evidence type="ECO:0000256" key="3">
    <source>
        <dbReference type="ARBA" id="ARBA00022630"/>
    </source>
</evidence>
<evidence type="ECO:0000256" key="2">
    <source>
        <dbReference type="ARBA" id="ARBA00008000"/>
    </source>
</evidence>
<dbReference type="GO" id="GO:0016491">
    <property type="term" value="F:oxidoreductase activity"/>
    <property type="evidence" value="ECO:0007669"/>
    <property type="project" value="UniProtKB-KW"/>
</dbReference>
<comment type="caution">
    <text evidence="6">The sequence shown here is derived from an EMBL/GenBank/DDBJ whole genome shotgun (WGS) entry which is preliminary data.</text>
</comment>
<dbReference type="FunFam" id="3.30.465.10:FF:000001">
    <property type="entry name" value="D-2-hydroxyglutarate dehydrogenase, mitochondrial"/>
    <property type="match status" value="1"/>
</dbReference>
<evidence type="ECO:0000313" key="7">
    <source>
        <dbReference type="Proteomes" id="UP000021816"/>
    </source>
</evidence>
<comment type="similarity">
    <text evidence="2">Belongs to the FAD-binding oxidoreductase/transferase type 4 family.</text>
</comment>
<dbReference type="InterPro" id="IPR016169">
    <property type="entry name" value="FAD-bd_PCMH_sub2"/>
</dbReference>
<dbReference type="GO" id="GO:0071949">
    <property type="term" value="F:FAD binding"/>
    <property type="evidence" value="ECO:0007669"/>
    <property type="project" value="InterPro"/>
</dbReference>
<evidence type="ECO:0000256" key="4">
    <source>
        <dbReference type="ARBA" id="ARBA00022827"/>
    </source>
</evidence>
<dbReference type="Gene3D" id="1.10.45.10">
    <property type="entry name" value="Vanillyl-alcohol Oxidase, Chain A, domain 4"/>
    <property type="match status" value="1"/>
</dbReference>
<evidence type="ECO:0000256" key="1">
    <source>
        <dbReference type="ARBA" id="ARBA00001974"/>
    </source>
</evidence>
<dbReference type="FunFam" id="1.10.45.10:FF:000001">
    <property type="entry name" value="D-lactate dehydrogenase mitochondrial"/>
    <property type="match status" value="1"/>
</dbReference>
<dbReference type="InterPro" id="IPR016164">
    <property type="entry name" value="FAD-linked_Oxase-like_C"/>
</dbReference>
<proteinExistence type="inferred from homology"/>
<dbReference type="GO" id="GO:0022904">
    <property type="term" value="P:respiratory electron transport chain"/>
    <property type="evidence" value="ECO:0007669"/>
    <property type="project" value="TreeGrafter"/>
</dbReference>
<dbReference type="InterPro" id="IPR016171">
    <property type="entry name" value="Vanillyl_alc_oxidase_C-sub2"/>
</dbReference>
<dbReference type="EMBL" id="JEMX01000007">
    <property type="protein sequence ID" value="EXI82953.1"/>
    <property type="molecule type" value="Genomic_DNA"/>
</dbReference>
<dbReference type="AlphaFoldDB" id="A0A011NJM0"/>
<organism evidence="6 7">
    <name type="scientific">Candidatus Accumulibacter appositus</name>
    <dbReference type="NCBI Taxonomy" id="1454003"/>
    <lineage>
        <taxon>Bacteria</taxon>
        <taxon>Pseudomonadati</taxon>
        <taxon>Pseudomonadota</taxon>
        <taxon>Betaproteobacteria</taxon>
        <taxon>Candidatus Accumulibacter</taxon>
    </lineage>
</organism>
<keyword evidence="6" id="KW-0560">Oxidoreductase</keyword>
<comment type="cofactor">
    <cofactor evidence="1">
        <name>FAD</name>
        <dbReference type="ChEBI" id="CHEBI:57692"/>
    </cofactor>
</comment>
<feature type="domain" description="FAD-binding PCMH-type" evidence="5">
    <location>
        <begin position="40"/>
        <end position="221"/>
    </location>
</feature>
<dbReference type="InterPro" id="IPR051264">
    <property type="entry name" value="FAD-oxidored/transferase_4"/>
</dbReference>
<dbReference type="SUPFAM" id="SSF55103">
    <property type="entry name" value="FAD-linked oxidases, C-terminal domain"/>
    <property type="match status" value="1"/>
</dbReference>
<dbReference type="PANTHER" id="PTHR43716:SF2">
    <property type="entry name" value="BLL6224 PROTEIN"/>
    <property type="match status" value="1"/>
</dbReference>
<dbReference type="InterPro" id="IPR006094">
    <property type="entry name" value="Oxid_FAD_bind_N"/>
</dbReference>
<keyword evidence="4" id="KW-0274">FAD</keyword>
<reference evidence="6 7" key="1">
    <citation type="submission" date="2014-02" db="EMBL/GenBank/DDBJ databases">
        <title>Expanding our view of genomic diversity in Candidatus Accumulibacter clades.</title>
        <authorList>
            <person name="Skennerton C.T."/>
            <person name="Barr J.J."/>
            <person name="Slater F.R."/>
            <person name="Bond P.L."/>
            <person name="Tyson G.W."/>
        </authorList>
    </citation>
    <scope>NUCLEOTIDE SEQUENCE [LARGE SCALE GENOMIC DNA]</scope>
    <source>
        <strain evidence="7">BA-92</strain>
    </source>
</reference>
<sequence length="472" mass="50230">MKSAKHASLLSQLVEVVGADHVLTADEAMSAHLGDWRGRYRGAALAVVRPAKTAEVAAVVRACAQAGVPMVPQGGNTSLCGAATPAPDGDALLISLSRLKQLRAIDAANNTMTVEAGCVLQTLQEAAAQVGRLFPLSLAAEGSCQIGGNLSTNAGGVQVLRYGNTRELTLGLEVVLPSGEIWDGLRGLRKDNTGYDLKQLFIGAEGTLGIITAAVLKLFPLPRATATAWLAIASPAQAVRLLADLQDRFGALLTACELVSDIALGLVRKHFPNSQARFSASPWYVLVELSGGDDDQSRRQALEAFLGEALESGTISDAVVAQSGEQARRLWALRENIGEAQKSEGLSIKHDVSVPISRIPEFVERAGRELEQAFPEIRIVAFGHIGDGNLHYNQSKPAAGENAVFIAAQPAVNRIVYELVHELGGSISAEHGIGQLKRDELRRYKSPVEIEMMRAIKRSLDPQGLMNPGKVL</sequence>
<dbReference type="Gene3D" id="3.30.43.10">
    <property type="entry name" value="Uridine Diphospho-n-acetylenolpyruvylglucosamine Reductase, domain 2"/>
    <property type="match status" value="1"/>
</dbReference>
<dbReference type="PANTHER" id="PTHR43716">
    <property type="entry name" value="D-2-HYDROXYGLUTARATE DEHYDROGENASE, MITOCHONDRIAL"/>
    <property type="match status" value="1"/>
</dbReference>
<dbReference type="Proteomes" id="UP000021816">
    <property type="component" value="Unassembled WGS sequence"/>
</dbReference>
<dbReference type="SUPFAM" id="SSF56176">
    <property type="entry name" value="FAD-binding/transporter-associated domain-like"/>
    <property type="match status" value="1"/>
</dbReference>